<dbReference type="Pfam" id="PF00892">
    <property type="entry name" value="EamA"/>
    <property type="match status" value="1"/>
</dbReference>
<feature type="transmembrane region" description="Helical" evidence="7">
    <location>
        <begin position="524"/>
        <end position="543"/>
    </location>
</feature>
<feature type="transmembrane region" description="Helical" evidence="7">
    <location>
        <begin position="37"/>
        <end position="59"/>
    </location>
</feature>
<evidence type="ECO:0000256" key="5">
    <source>
        <dbReference type="ARBA" id="ARBA00023136"/>
    </source>
</evidence>
<evidence type="ECO:0000256" key="4">
    <source>
        <dbReference type="ARBA" id="ARBA00022989"/>
    </source>
</evidence>
<dbReference type="Proteomes" id="UP001371456">
    <property type="component" value="Unassembled WGS sequence"/>
</dbReference>
<keyword evidence="3 7" id="KW-0812">Transmembrane</keyword>
<evidence type="ECO:0000256" key="6">
    <source>
        <dbReference type="SAM" id="MobiDB-lite"/>
    </source>
</evidence>
<feature type="transmembrane region" description="Helical" evidence="7">
    <location>
        <begin position="285"/>
        <end position="303"/>
    </location>
</feature>
<comment type="similarity">
    <text evidence="2">Belongs to the drug/metabolite transporter (DMT) superfamily. Plant drug/metabolite exporter (P-DME) (TC 2.A.7.4) family.</text>
</comment>
<feature type="transmembrane region" description="Helical" evidence="7">
    <location>
        <begin position="435"/>
        <end position="456"/>
    </location>
</feature>
<feature type="transmembrane region" description="Helical" evidence="7">
    <location>
        <begin position="212"/>
        <end position="233"/>
    </location>
</feature>
<feature type="transmembrane region" description="Helical" evidence="7">
    <location>
        <begin position="468"/>
        <end position="487"/>
    </location>
</feature>
<reference evidence="9 10" key="1">
    <citation type="submission" date="2024-02" db="EMBL/GenBank/DDBJ databases">
        <title>de novo genome assembly of Solanum bulbocastanum strain 11H21.</title>
        <authorList>
            <person name="Hosaka A.J."/>
        </authorList>
    </citation>
    <scope>NUCLEOTIDE SEQUENCE [LARGE SCALE GENOMIC DNA]</scope>
    <source>
        <tissue evidence="9">Young leaves</tissue>
    </source>
</reference>
<dbReference type="GO" id="GO:0022857">
    <property type="term" value="F:transmembrane transporter activity"/>
    <property type="evidence" value="ECO:0007669"/>
    <property type="project" value="InterPro"/>
</dbReference>
<dbReference type="InterPro" id="IPR000620">
    <property type="entry name" value="EamA_dom"/>
</dbReference>
<protein>
    <recommendedName>
        <fullName evidence="8">EamA domain-containing protein</fullName>
    </recommendedName>
</protein>
<feature type="transmembrane region" description="Helical" evidence="7">
    <location>
        <begin position="71"/>
        <end position="89"/>
    </location>
</feature>
<keyword evidence="10" id="KW-1185">Reference proteome</keyword>
<evidence type="ECO:0000256" key="3">
    <source>
        <dbReference type="ARBA" id="ARBA00022692"/>
    </source>
</evidence>
<proteinExistence type="inferred from homology"/>
<evidence type="ECO:0000313" key="10">
    <source>
        <dbReference type="Proteomes" id="UP001371456"/>
    </source>
</evidence>
<evidence type="ECO:0000256" key="2">
    <source>
        <dbReference type="ARBA" id="ARBA00007635"/>
    </source>
</evidence>
<keyword evidence="4 7" id="KW-1133">Transmembrane helix</keyword>
<keyword evidence="5 7" id="KW-0472">Membrane</keyword>
<feature type="region of interest" description="Disordered" evidence="6">
    <location>
        <begin position="554"/>
        <end position="581"/>
    </location>
</feature>
<dbReference type="InterPro" id="IPR037185">
    <property type="entry name" value="EmrE-like"/>
</dbReference>
<feature type="transmembrane region" description="Helical" evidence="7">
    <location>
        <begin position="181"/>
        <end position="200"/>
    </location>
</feature>
<gene>
    <name evidence="9" type="ORF">RDI58_006444</name>
</gene>
<feature type="transmembrane region" description="Helical" evidence="7">
    <location>
        <begin position="116"/>
        <end position="136"/>
    </location>
</feature>
<dbReference type="PANTHER" id="PTHR31218">
    <property type="entry name" value="WAT1-RELATED PROTEIN"/>
    <property type="match status" value="1"/>
</dbReference>
<feature type="compositionally biased region" description="Polar residues" evidence="6">
    <location>
        <begin position="554"/>
        <end position="564"/>
    </location>
</feature>
<dbReference type="GO" id="GO:0016020">
    <property type="term" value="C:membrane"/>
    <property type="evidence" value="ECO:0007669"/>
    <property type="project" value="UniProtKB-SubCell"/>
</dbReference>
<dbReference type="InterPro" id="IPR030184">
    <property type="entry name" value="WAT1-related"/>
</dbReference>
<dbReference type="EMBL" id="JBANQN010000002">
    <property type="protein sequence ID" value="KAK6798741.1"/>
    <property type="molecule type" value="Genomic_DNA"/>
</dbReference>
<feature type="transmembrane region" description="Helical" evidence="7">
    <location>
        <begin position="9"/>
        <end position="31"/>
    </location>
</feature>
<feature type="domain" description="EamA" evidence="8">
    <location>
        <begin position="119"/>
        <end position="255"/>
    </location>
</feature>
<dbReference type="AlphaFoldDB" id="A0AAN8U9C8"/>
<accession>A0AAN8U9C8</accession>
<feature type="transmembrane region" description="Helical" evidence="7">
    <location>
        <begin position="499"/>
        <end position="518"/>
    </location>
</feature>
<evidence type="ECO:0000259" key="8">
    <source>
        <dbReference type="Pfam" id="PF00892"/>
    </source>
</evidence>
<sequence length="581" mass="63504">MVMKQYGSYYFAYIVEILPSWPVGAVAFKGIKYSTPTLAAALGNLMPGFTFLLAIIFRMEKLDIRKASSQAKSVGTIVAIIGASIMTLYKGPRVLGSNLPSDSSHHELVLPQESNWILGGLLITTTCIMSSGWNILQTDTVKKYPEHMTIVFFTCFFGSIQCAILTLALESNPKTWMVKPGIGMIAIVFSGVSGNVFRYNVLTWCLDRKGPLYVAMFKPLGMVISAILGIIFLADPLHLGSVIGAVIISAGFYSVLWGKSKEIKSMLEVDDIVCVIDSINQTSPLLHNYGLAAFLLLPSPFFSSRCTSQIMGYTGISYASPTLASAISNLVPAFTFVLAVIFRMEKIHLKRSTTRAKVLGTVVSIAGAFVVTLYKGPKILVPTTSTPNLLRQHQPLSSSQSNWMLGGLFLTTEYFLVPMWYIVQTWIMKVYPAEVTVVFFYNLTVSILAGIVGFLSEPDSNKWIIKPDIALASILCSGILGSSLNNTIHTWALRVKGPVYVAMFKPLSIAIAVAMGVILLGDTLYLGSILGATIIAIGFYTVMWGKAKEMPEYNDSSDLESSPDQKFPLLHNYKNEGISNK</sequence>
<dbReference type="SUPFAM" id="SSF103481">
    <property type="entry name" value="Multidrug resistance efflux transporter EmrE"/>
    <property type="match status" value="3"/>
</dbReference>
<feature type="transmembrane region" description="Helical" evidence="7">
    <location>
        <begin position="403"/>
        <end position="423"/>
    </location>
</feature>
<comment type="caution">
    <text evidence="9">The sequence shown here is derived from an EMBL/GenBank/DDBJ whole genome shotgun (WGS) entry which is preliminary data.</text>
</comment>
<organism evidence="9 10">
    <name type="scientific">Solanum bulbocastanum</name>
    <name type="common">Wild potato</name>
    <dbReference type="NCBI Taxonomy" id="147425"/>
    <lineage>
        <taxon>Eukaryota</taxon>
        <taxon>Viridiplantae</taxon>
        <taxon>Streptophyta</taxon>
        <taxon>Embryophyta</taxon>
        <taxon>Tracheophyta</taxon>
        <taxon>Spermatophyta</taxon>
        <taxon>Magnoliopsida</taxon>
        <taxon>eudicotyledons</taxon>
        <taxon>Gunneridae</taxon>
        <taxon>Pentapetalae</taxon>
        <taxon>asterids</taxon>
        <taxon>lamiids</taxon>
        <taxon>Solanales</taxon>
        <taxon>Solanaceae</taxon>
        <taxon>Solanoideae</taxon>
        <taxon>Solaneae</taxon>
        <taxon>Solanum</taxon>
    </lineage>
</organism>
<feature type="transmembrane region" description="Helical" evidence="7">
    <location>
        <begin position="239"/>
        <end position="257"/>
    </location>
</feature>
<evidence type="ECO:0000313" key="9">
    <source>
        <dbReference type="EMBL" id="KAK6798741.1"/>
    </source>
</evidence>
<name>A0AAN8U9C8_SOLBU</name>
<evidence type="ECO:0000256" key="1">
    <source>
        <dbReference type="ARBA" id="ARBA00004141"/>
    </source>
</evidence>
<evidence type="ECO:0000256" key="7">
    <source>
        <dbReference type="SAM" id="Phobius"/>
    </source>
</evidence>
<comment type="subcellular location">
    <subcellularLocation>
        <location evidence="1">Membrane</location>
        <topology evidence="1">Multi-pass membrane protein</topology>
    </subcellularLocation>
</comment>
<feature type="transmembrane region" description="Helical" evidence="7">
    <location>
        <begin position="148"/>
        <end position="169"/>
    </location>
</feature>
<feature type="transmembrane region" description="Helical" evidence="7">
    <location>
        <begin position="356"/>
        <end position="374"/>
    </location>
</feature>
<feature type="transmembrane region" description="Helical" evidence="7">
    <location>
        <begin position="323"/>
        <end position="344"/>
    </location>
</feature>